<feature type="coiled-coil region" evidence="1">
    <location>
        <begin position="755"/>
        <end position="803"/>
    </location>
</feature>
<evidence type="ECO:0000313" key="3">
    <source>
        <dbReference type="Proteomes" id="UP000007161"/>
    </source>
</evidence>
<accession>H2J3N0</accession>
<dbReference type="InterPro" id="IPR027417">
    <property type="entry name" value="P-loop_NTPase"/>
</dbReference>
<feature type="coiled-coil region" evidence="1">
    <location>
        <begin position="829"/>
        <end position="863"/>
    </location>
</feature>
<dbReference type="Gene3D" id="3.40.50.300">
    <property type="entry name" value="P-loop containing nucleotide triphosphate hydrolases"/>
    <property type="match status" value="1"/>
</dbReference>
<proteinExistence type="predicted"/>
<feature type="coiled-coil region" evidence="1">
    <location>
        <begin position="909"/>
        <end position="1044"/>
    </location>
</feature>
<dbReference type="HOGENOM" id="CLU_249023_0_0_0"/>
<evidence type="ECO:0000256" key="1">
    <source>
        <dbReference type="SAM" id="Coils"/>
    </source>
</evidence>
<reference evidence="2 3" key="1">
    <citation type="journal article" date="2012" name="J. Bacteriol.">
        <title>Complete Genome Sequence of the Thermophilic, Piezophilic, Heterotrophic Bacterium Marinitoga piezophila KA3.</title>
        <authorList>
            <person name="Lucas S."/>
            <person name="Han J."/>
            <person name="Lapidus A."/>
            <person name="Cheng J.F."/>
            <person name="Goodwin L.A."/>
            <person name="Pitluck S."/>
            <person name="Peters L."/>
            <person name="Mikhailova N."/>
            <person name="Teshima H."/>
            <person name="Detter J.C."/>
            <person name="Han C."/>
            <person name="Tapia R."/>
            <person name="Land M."/>
            <person name="Hauser L."/>
            <person name="Kyrpides N.C."/>
            <person name="Ivanova N."/>
            <person name="Pagani I."/>
            <person name="Vannier P."/>
            <person name="Oger P."/>
            <person name="Bartlett D.H."/>
            <person name="Noll K.M."/>
            <person name="Woyke T."/>
            <person name="Jebbar M."/>
        </authorList>
    </citation>
    <scope>NUCLEOTIDE SEQUENCE [LARGE SCALE GENOMIC DNA]</scope>
    <source>
        <strain evidence="3">DSM 14283 / JCM 11233 / KA3</strain>
    </source>
</reference>
<dbReference type="RefSeq" id="WP_014295746.1">
    <property type="nucleotide sequence ID" value="NC_016751.1"/>
</dbReference>
<dbReference type="KEGG" id="mpz:Marpi_0222"/>
<dbReference type="EMBL" id="CP003257">
    <property type="protein sequence ID" value="AEX84674.1"/>
    <property type="molecule type" value="Genomic_DNA"/>
</dbReference>
<dbReference type="eggNOG" id="COG1196">
    <property type="taxonomic scope" value="Bacteria"/>
</dbReference>
<feature type="coiled-coil region" evidence="1">
    <location>
        <begin position="405"/>
        <end position="545"/>
    </location>
</feature>
<feature type="coiled-coil region" evidence="1">
    <location>
        <begin position="290"/>
        <end position="357"/>
    </location>
</feature>
<dbReference type="OrthoDB" id="9815057at2"/>
<dbReference type="STRING" id="443254.Marpi_0222"/>
<name>H2J3N0_MARPK</name>
<dbReference type="Proteomes" id="UP000007161">
    <property type="component" value="Chromosome"/>
</dbReference>
<sequence length="1396" mass="167389">MPKIDSFRIINVDYDNKTKKINDLYIEMSGKNTNIIIANGSGKTFIISLLFQTIIPGQISAEGRTFETMLKDIEGTAHITLCHILDNNKKLITGFVAKKAERINYYNYTIEIPYDYTLKDIEYVKENGEVVEYNEFREYLERNKKVYNIRIFGETLKSEYRKYLETYRIFKSEWEMMARTNRIEGGVSEFISSGARKSTEKLLSQFIIPNITYSLKRKKSNNEIAEAFKKQIDNIKNLPIWEKQIEDSKRVENLFKVQVEKLEKLYQTQIEINKKIYTLFEINRLLKIQKEEYKEEYVKNTAIFENLQNEINFIYHKIENIKNGYLLYQLKNNEKKLKKIEDSKYEYERLIEEEEEKISLKKALDEYLEYCELENEINVIDEEIKNKSSNKDLKREIKKVSSKLYDYYDMQIKELNKKLRDLESNIYKLEVRRDKVIKIISEKNNRIKTLVNDIKYLERKLSEINKIIEIKKIKTLDIQIEEIKNKVNVIQEKISEININIKTIDNDLIGNTSKKENLVEKIKELKDEYEKFKELYNDIDALKKLYGVKTFKVLYIEILENSKKLLIEKESISKKITAIDILMDRIKRDNYIPIPESIEKLDNYLQEKNFYDYTTGYKLLRDGIEHKNPILLNSIIVEKKDIKKLSEKLRKYRFSNDIIFIQNRENLANYEINDSIYNSGIQIIMNDYHKFVSGEISIEELYERYKTDKEKLEKKLESISEEYNRIKEYQDIVIKFENLYGKNDIEKDNEFQERIKVLEKDKDNILLKISKLNSEKAELINEKSRLETEIKEISNKLNQLLEKQMKIRDIRNTLNDRFGIDIFQINEFNKKLYREKESIDLKLLELNKELEKLKEEKRYISAEKDETFLKKSEYKSYLNIYEKGIWKYENEDIYELSSRYEYLIQQIDTKELYKRKEKLQKKLNNKLQKIKRYKYELETLENLKNAELKDESYYRSNIRRYRNEIGEFNREIGKIEAEIKLLKKDITNFEVEEIPEEKYIILKEKFEKELSDKKENLSVIENQINALEKNIERLEMNINDEEKLLQPYEFPGKQIITNLSVFQKEHLHNNFIAVFQELKDLENTEKKKREEISDGWQKIKLLISEEGFDLIVNMGFLYERNDFQFNYETAKNLYITVKDLIEKKINTLKSYKEKAMRFKNEMIKNILSEVSIYMSALKKLSKYSEIYVEDRKIETIKIIFNKYNEEEAYSKISEYIDEIIKHITDKNNEKFKSEEEITKYINISFSIFNLLKVVNNGPIKIKILKPDKTFENPRWYFLENVSAWSGGEKFFAFFSIYISIVKVLKNNIGGNMVVISDNPFGKASSEHILSPLMILMKKNNAQFITFTAHNDMNISRYFNYNYSLVLVKNKVVSNNILKIARKEHKETFEKGYYVEW</sequence>
<feature type="coiled-coil region" evidence="1">
    <location>
        <begin position="695"/>
        <end position="729"/>
    </location>
</feature>
<evidence type="ECO:0008006" key="4">
    <source>
        <dbReference type="Google" id="ProtNLM"/>
    </source>
</evidence>
<keyword evidence="1" id="KW-0175">Coiled coil</keyword>
<keyword evidence="3" id="KW-1185">Reference proteome</keyword>
<gene>
    <name evidence="2" type="ordered locus">Marpi_0222</name>
</gene>
<evidence type="ECO:0000313" key="2">
    <source>
        <dbReference type="EMBL" id="AEX84674.1"/>
    </source>
</evidence>
<reference evidence="3" key="2">
    <citation type="submission" date="2012-01" db="EMBL/GenBank/DDBJ databases">
        <title>Complete sequence of chromosome of Marinitoga piezophila KA3.</title>
        <authorList>
            <person name="Lucas S."/>
            <person name="Han J."/>
            <person name="Lapidus A."/>
            <person name="Cheng J.-F."/>
            <person name="Goodwin L."/>
            <person name="Pitluck S."/>
            <person name="Peters L."/>
            <person name="Mikhailova N."/>
            <person name="Teshima H."/>
            <person name="Detter J.C."/>
            <person name="Han C."/>
            <person name="Tapia R."/>
            <person name="Land M."/>
            <person name="Hauser L."/>
            <person name="Kyrpides N."/>
            <person name="Ivanova N."/>
            <person name="Pagani I."/>
            <person name="Jebbar M."/>
            <person name="Vannier P."/>
            <person name="Oger P."/>
            <person name="Cario A."/>
            <person name="Bartlett D."/>
            <person name="Noll K.M."/>
            <person name="Woyke T."/>
        </authorList>
    </citation>
    <scope>NUCLEOTIDE SEQUENCE [LARGE SCALE GENOMIC DNA]</scope>
    <source>
        <strain evidence="3">DSM 14283 / JCM 11233 / KA3</strain>
    </source>
</reference>
<organism evidence="2 3">
    <name type="scientific">Marinitoga piezophila (strain DSM 14283 / JCM 11233 / KA3)</name>
    <dbReference type="NCBI Taxonomy" id="443254"/>
    <lineage>
        <taxon>Bacteria</taxon>
        <taxon>Thermotogati</taxon>
        <taxon>Thermotogota</taxon>
        <taxon>Thermotogae</taxon>
        <taxon>Petrotogales</taxon>
        <taxon>Petrotogaceae</taxon>
        <taxon>Marinitoga</taxon>
    </lineage>
</organism>
<protein>
    <recommendedName>
        <fullName evidence="4">Chromosome segregation ATPase</fullName>
    </recommendedName>
</protein>